<organism evidence="1">
    <name type="scientific">human gut metagenome</name>
    <dbReference type="NCBI Taxonomy" id="408170"/>
    <lineage>
        <taxon>unclassified sequences</taxon>
        <taxon>metagenomes</taxon>
        <taxon>organismal metagenomes</taxon>
    </lineage>
</organism>
<dbReference type="EMBL" id="AZMM01008114">
    <property type="protein sequence ID" value="ETJ37682.1"/>
    <property type="molecule type" value="Genomic_DNA"/>
</dbReference>
<sequence>MLFELPHVLSAKGSVLPVIVDVLPV</sequence>
<reference evidence="1" key="1">
    <citation type="submission" date="2013-12" db="EMBL/GenBank/DDBJ databases">
        <title>A Varibaculum cambriense genome reconstructed from a premature infant gut community with otherwise low bacterial novelty that shifts toward anaerobic metabolism during the third week of life.</title>
        <authorList>
            <person name="Brown C.T."/>
            <person name="Sharon I."/>
            <person name="Thomas B.C."/>
            <person name="Castelle C.J."/>
            <person name="Morowitz M.J."/>
            <person name="Banfield J.F."/>
        </authorList>
    </citation>
    <scope>NUCLEOTIDE SEQUENCE</scope>
</reference>
<evidence type="ECO:0000313" key="1">
    <source>
        <dbReference type="EMBL" id="ETJ37682.1"/>
    </source>
</evidence>
<feature type="non-terminal residue" evidence="1">
    <location>
        <position position="25"/>
    </location>
</feature>
<protein>
    <submittedName>
        <fullName evidence="1">Uncharacterized protein</fullName>
    </submittedName>
</protein>
<gene>
    <name evidence="1" type="ORF">Q604_UNBC08114G0001</name>
</gene>
<accession>W1Y560</accession>
<comment type="caution">
    <text evidence="1">The sequence shown here is derived from an EMBL/GenBank/DDBJ whole genome shotgun (WGS) entry which is preliminary data.</text>
</comment>
<dbReference type="AlphaFoldDB" id="W1Y560"/>
<name>W1Y560_9ZZZZ</name>
<proteinExistence type="predicted"/>